<reference evidence="2 3" key="1">
    <citation type="submission" date="2020-06" db="EMBL/GenBank/DDBJ databases">
        <title>Genome mining for natural products.</title>
        <authorList>
            <person name="Zhang B."/>
            <person name="Shi J."/>
            <person name="Ge H."/>
        </authorList>
    </citation>
    <scope>NUCLEOTIDE SEQUENCE [LARGE SCALE GENOMIC DNA]</scope>
    <source>
        <strain evidence="2 3">NA00687</strain>
    </source>
</reference>
<organism evidence="2 3">
    <name type="scientific">Streptomyces buecherae</name>
    <dbReference type="NCBI Taxonomy" id="2763006"/>
    <lineage>
        <taxon>Bacteria</taxon>
        <taxon>Bacillati</taxon>
        <taxon>Actinomycetota</taxon>
        <taxon>Actinomycetes</taxon>
        <taxon>Kitasatosporales</taxon>
        <taxon>Streptomycetaceae</taxon>
        <taxon>Streptomyces</taxon>
    </lineage>
</organism>
<dbReference type="EMBL" id="CP054929">
    <property type="protein sequence ID" value="QKW53763.1"/>
    <property type="molecule type" value="Genomic_DNA"/>
</dbReference>
<keyword evidence="1" id="KW-0472">Membrane</keyword>
<protein>
    <recommendedName>
        <fullName evidence="4">Zf-HC2 domain-containing protein</fullName>
    </recommendedName>
</protein>
<keyword evidence="1" id="KW-0812">Transmembrane</keyword>
<dbReference type="Proteomes" id="UP000509303">
    <property type="component" value="Chromosome"/>
</dbReference>
<accession>A0A7H8NGW9</accession>
<keyword evidence="3" id="KW-1185">Reference proteome</keyword>
<evidence type="ECO:0008006" key="4">
    <source>
        <dbReference type="Google" id="ProtNLM"/>
    </source>
</evidence>
<gene>
    <name evidence="2" type="ORF">HUT08_34160</name>
</gene>
<dbReference type="RefSeq" id="WP_176165467.1">
    <property type="nucleotide sequence ID" value="NZ_CP054929.1"/>
</dbReference>
<evidence type="ECO:0000313" key="2">
    <source>
        <dbReference type="EMBL" id="QKW53763.1"/>
    </source>
</evidence>
<proteinExistence type="predicted"/>
<sequence length="229" mass="24432">MNEACRPFRHALTEHLLLGTLLPTDLARHLDRCPECAREKAETDDVVRTLRRADPRADWSDDRARARQGRPARELGDRIRQAVADTAPARPARRRRVALGVAAALIVAAGALVPMVGFGDEDPPPTTSVALVREGRMVSHPWGTEVPVALSGLKSGESYRLMAVNADGARASGGSVNATSGARVSTRMTTALRKETITALVVEDEEGRVVAHVPVVPYPTPSSGPSSPA</sequence>
<evidence type="ECO:0000313" key="3">
    <source>
        <dbReference type="Proteomes" id="UP000509303"/>
    </source>
</evidence>
<evidence type="ECO:0000256" key="1">
    <source>
        <dbReference type="SAM" id="Phobius"/>
    </source>
</evidence>
<keyword evidence="1" id="KW-1133">Transmembrane helix</keyword>
<dbReference type="AlphaFoldDB" id="A0A7H8NGW9"/>
<feature type="transmembrane region" description="Helical" evidence="1">
    <location>
        <begin position="97"/>
        <end position="118"/>
    </location>
</feature>
<name>A0A7H8NGW9_9ACTN</name>